<proteinExistence type="predicted"/>
<evidence type="ECO:0000313" key="1">
    <source>
        <dbReference type="EMBL" id="KAJ7998509.1"/>
    </source>
</evidence>
<reference evidence="1" key="1">
    <citation type="submission" date="2021-05" db="EMBL/GenBank/DDBJ databases">
        <authorList>
            <person name="Pan Q."/>
            <person name="Jouanno E."/>
            <person name="Zahm M."/>
            <person name="Klopp C."/>
            <person name="Cabau C."/>
            <person name="Louis A."/>
            <person name="Berthelot C."/>
            <person name="Parey E."/>
            <person name="Roest Crollius H."/>
            <person name="Montfort J."/>
            <person name="Robinson-Rechavi M."/>
            <person name="Bouchez O."/>
            <person name="Lampietro C."/>
            <person name="Lopez Roques C."/>
            <person name="Donnadieu C."/>
            <person name="Postlethwait J."/>
            <person name="Bobe J."/>
            <person name="Dillon D."/>
            <person name="Chandos A."/>
            <person name="von Hippel F."/>
            <person name="Guiguen Y."/>
        </authorList>
    </citation>
    <scope>NUCLEOTIDE SEQUENCE</scope>
    <source>
        <strain evidence="1">YG-Jan2019</strain>
    </source>
</reference>
<evidence type="ECO:0000313" key="2">
    <source>
        <dbReference type="Proteomes" id="UP001157502"/>
    </source>
</evidence>
<protein>
    <submittedName>
        <fullName evidence="1">Uncharacterized protein</fullName>
    </submittedName>
</protein>
<sequence length="192" mass="21574">MGQMLAVGDIKVLLTKSLTREEMEDALTAGGMAMAVGSQLYDGQECKQYRNPLWRVLRTKYVTKMSKGDMITRAPTLTEHFETWLREQIQHWRDVANESVTIDPGTMQTQLFRGAVVDTLPDGVQSKLTNVPGLDMMHHGQWAETLKHFFKAHQDAEKALDKQGTEVSRKPAQASLDQLKKAKRDGCGEVQS</sequence>
<gene>
    <name evidence="1" type="ORF">DPEC_G00205660</name>
</gene>
<accession>A0ACC2G4C7</accession>
<keyword evidence="2" id="KW-1185">Reference proteome</keyword>
<dbReference type="EMBL" id="CM055744">
    <property type="protein sequence ID" value="KAJ7998509.1"/>
    <property type="molecule type" value="Genomic_DNA"/>
</dbReference>
<name>A0ACC2G4C7_DALPE</name>
<organism evidence="1 2">
    <name type="scientific">Dallia pectoralis</name>
    <name type="common">Alaska blackfish</name>
    <dbReference type="NCBI Taxonomy" id="75939"/>
    <lineage>
        <taxon>Eukaryota</taxon>
        <taxon>Metazoa</taxon>
        <taxon>Chordata</taxon>
        <taxon>Craniata</taxon>
        <taxon>Vertebrata</taxon>
        <taxon>Euteleostomi</taxon>
        <taxon>Actinopterygii</taxon>
        <taxon>Neopterygii</taxon>
        <taxon>Teleostei</taxon>
        <taxon>Protacanthopterygii</taxon>
        <taxon>Esociformes</taxon>
        <taxon>Umbridae</taxon>
        <taxon>Dallia</taxon>
    </lineage>
</organism>
<dbReference type="Proteomes" id="UP001157502">
    <property type="component" value="Chromosome 17"/>
</dbReference>
<comment type="caution">
    <text evidence="1">The sequence shown here is derived from an EMBL/GenBank/DDBJ whole genome shotgun (WGS) entry which is preliminary data.</text>
</comment>